<dbReference type="SUPFAM" id="SSF53850">
    <property type="entry name" value="Periplasmic binding protein-like II"/>
    <property type="match status" value="1"/>
</dbReference>
<keyword evidence="1 2" id="KW-0732">Signal</keyword>
<keyword evidence="4" id="KW-1185">Reference proteome</keyword>
<comment type="caution">
    <text evidence="3">The sequence shown here is derived from an EMBL/GenBank/DDBJ whole genome shotgun (WGS) entry which is preliminary data.</text>
</comment>
<dbReference type="GO" id="GO:0030288">
    <property type="term" value="C:outer membrane-bounded periplasmic space"/>
    <property type="evidence" value="ECO:0007669"/>
    <property type="project" value="TreeGrafter"/>
</dbReference>
<dbReference type="Gene3D" id="3.40.190.10">
    <property type="entry name" value="Periplasmic binding protein-like II"/>
    <property type="match status" value="2"/>
</dbReference>
<dbReference type="EMBL" id="VHQG01000002">
    <property type="protein sequence ID" value="TPW75769.1"/>
    <property type="molecule type" value="Genomic_DNA"/>
</dbReference>
<reference evidence="3 4" key="1">
    <citation type="submission" date="2019-06" db="EMBL/GenBank/DDBJ databases">
        <authorList>
            <person name="Li F."/>
        </authorList>
    </citation>
    <scope>NUCLEOTIDE SEQUENCE [LARGE SCALE GENOMIC DNA]</scope>
    <source>
        <strain evidence="3 4">10F1D-1</strain>
    </source>
</reference>
<dbReference type="PANTHER" id="PTHR30006:SF2">
    <property type="entry name" value="ABC TRANSPORTER SUBSTRATE-BINDING PROTEIN"/>
    <property type="match status" value="1"/>
</dbReference>
<name>A0A506Y5Q2_9MICO</name>
<feature type="signal peptide" evidence="2">
    <location>
        <begin position="1"/>
        <end position="23"/>
    </location>
</feature>
<sequence>MKIRSLAGVAIAAAVAVSLSACASGGTSTDAAGISKADAAKATSVEDFGGFDGLVKAAKAEGQLNVIATPESWANYGEMLSGFTKKYGIKINSANPDGSSAEEFAAVRAQKGQSTAPDVLDVGLAVLEADDNKSLLTPYKVQAWDDIPDERKDSDGLYAAGYTGVMSIGYDSSVIKKAPTKIDDLLGSEYKGKVAIVGDPTQANQAAAAVYWAAVQKGGSADDISKGIDFFSDLKKAGNFQAVTPTQATVASGETPVVLQWNYNNTAWGGENNPNFTTVVLKGTSIGSYYIQAVSADAPHPAAARLWQEWIHSVDMENVRLRSGALPVELDALVKSGKVDEKALEAAGGQPEDLVEFTSDQATEAGKVLAAKWAAAIS</sequence>
<proteinExistence type="predicted"/>
<dbReference type="Proteomes" id="UP000316252">
    <property type="component" value="Unassembled WGS sequence"/>
</dbReference>
<protein>
    <submittedName>
        <fullName evidence="3">ABC transporter substrate-binding protein</fullName>
    </submittedName>
</protein>
<evidence type="ECO:0000313" key="4">
    <source>
        <dbReference type="Proteomes" id="UP000316252"/>
    </source>
</evidence>
<dbReference type="PANTHER" id="PTHR30006">
    <property type="entry name" value="THIAMINE-BINDING PERIPLASMIC PROTEIN-RELATED"/>
    <property type="match status" value="1"/>
</dbReference>
<dbReference type="GO" id="GO:0030976">
    <property type="term" value="F:thiamine pyrophosphate binding"/>
    <property type="evidence" value="ECO:0007669"/>
    <property type="project" value="TreeGrafter"/>
</dbReference>
<dbReference type="GO" id="GO:0030975">
    <property type="term" value="F:thiamine binding"/>
    <property type="evidence" value="ECO:0007669"/>
    <property type="project" value="TreeGrafter"/>
</dbReference>
<dbReference type="Pfam" id="PF13343">
    <property type="entry name" value="SBP_bac_6"/>
    <property type="match status" value="1"/>
</dbReference>
<accession>A0A506Y5Q2</accession>
<evidence type="ECO:0000256" key="1">
    <source>
        <dbReference type="ARBA" id="ARBA00022729"/>
    </source>
</evidence>
<organism evidence="3 4">
    <name type="scientific">Schumannella soli</name>
    <dbReference type="NCBI Taxonomy" id="2590779"/>
    <lineage>
        <taxon>Bacteria</taxon>
        <taxon>Bacillati</taxon>
        <taxon>Actinomycetota</taxon>
        <taxon>Actinomycetes</taxon>
        <taxon>Micrococcales</taxon>
        <taxon>Microbacteriaceae</taxon>
        <taxon>Schumannella</taxon>
    </lineage>
</organism>
<feature type="chain" id="PRO_5021230095" evidence="2">
    <location>
        <begin position="24"/>
        <end position="378"/>
    </location>
</feature>
<dbReference type="OrthoDB" id="366726at2"/>
<dbReference type="RefSeq" id="WP_141163129.1">
    <property type="nucleotide sequence ID" value="NZ_VHQG01000002.1"/>
</dbReference>
<evidence type="ECO:0000256" key="2">
    <source>
        <dbReference type="SAM" id="SignalP"/>
    </source>
</evidence>
<gene>
    <name evidence="3" type="ORF">FJ657_07830</name>
</gene>
<dbReference type="GO" id="GO:0015888">
    <property type="term" value="P:thiamine transport"/>
    <property type="evidence" value="ECO:0007669"/>
    <property type="project" value="TreeGrafter"/>
</dbReference>
<dbReference type="PROSITE" id="PS51257">
    <property type="entry name" value="PROKAR_LIPOPROTEIN"/>
    <property type="match status" value="1"/>
</dbReference>
<dbReference type="AlphaFoldDB" id="A0A506Y5Q2"/>
<evidence type="ECO:0000313" key="3">
    <source>
        <dbReference type="EMBL" id="TPW75769.1"/>
    </source>
</evidence>